<dbReference type="AlphaFoldDB" id="K5WL85"/>
<reference evidence="1 2" key="1">
    <citation type="journal article" date="2012" name="BMC Genomics">
        <title>Comparative genomics of the white-rot fungi, Phanerochaete carnosa and P. chrysosporium, to elucidate the genetic basis of the distinct wood types they colonize.</title>
        <authorList>
            <person name="Suzuki H."/>
            <person name="MacDonald J."/>
            <person name="Syed K."/>
            <person name="Salamov A."/>
            <person name="Hori C."/>
            <person name="Aerts A."/>
            <person name="Henrissat B."/>
            <person name="Wiebenga A."/>
            <person name="vanKuyk P.A."/>
            <person name="Barry K."/>
            <person name="Lindquist E."/>
            <person name="LaButti K."/>
            <person name="Lapidus A."/>
            <person name="Lucas S."/>
            <person name="Coutinho P."/>
            <person name="Gong Y."/>
            <person name="Samejima M."/>
            <person name="Mahadevan R."/>
            <person name="Abou-Zaid M."/>
            <person name="de Vries R.P."/>
            <person name="Igarashi K."/>
            <person name="Yadav J.S."/>
            <person name="Grigoriev I.V."/>
            <person name="Master E.R."/>
        </authorList>
    </citation>
    <scope>NUCLEOTIDE SEQUENCE [LARGE SCALE GENOMIC DNA]</scope>
    <source>
        <strain evidence="1 2">HHB-10118-sp</strain>
    </source>
</reference>
<dbReference type="InParanoid" id="K5WL85"/>
<dbReference type="Proteomes" id="UP000008370">
    <property type="component" value="Unassembled WGS sequence"/>
</dbReference>
<dbReference type="GeneID" id="18915010"/>
<dbReference type="EMBL" id="JH930469">
    <property type="protein sequence ID" value="EKM59929.1"/>
    <property type="molecule type" value="Genomic_DNA"/>
</dbReference>
<gene>
    <name evidence="1" type="ORF">PHACADRAFT_250736</name>
</gene>
<name>K5WL85_PHACS</name>
<dbReference type="RefSeq" id="XP_007392478.1">
    <property type="nucleotide sequence ID" value="XM_007392416.1"/>
</dbReference>
<proteinExistence type="predicted"/>
<protein>
    <submittedName>
        <fullName evidence="1">Uncharacterized protein</fullName>
    </submittedName>
</protein>
<keyword evidence="2" id="KW-1185">Reference proteome</keyword>
<evidence type="ECO:0000313" key="1">
    <source>
        <dbReference type="EMBL" id="EKM59929.1"/>
    </source>
</evidence>
<dbReference type="HOGENOM" id="CLU_1845800_0_0_1"/>
<sequence>MEVLGPAEDVRFLLVCGATAMDLSAALRPQVGMRQPLFPKLKQLKLVQVAFDGVFVPHDRNGYRWGNEWFTEFMGALEARSALDPGLQLEKLYIQDAKNVTVGMVEELEKYVLEVVLDSLPDDESQNHTCMESHVGNSR</sequence>
<evidence type="ECO:0000313" key="2">
    <source>
        <dbReference type="Proteomes" id="UP000008370"/>
    </source>
</evidence>
<organism evidence="1 2">
    <name type="scientific">Phanerochaete carnosa (strain HHB-10118-sp)</name>
    <name type="common">White-rot fungus</name>
    <name type="synonym">Peniophora carnosa</name>
    <dbReference type="NCBI Taxonomy" id="650164"/>
    <lineage>
        <taxon>Eukaryota</taxon>
        <taxon>Fungi</taxon>
        <taxon>Dikarya</taxon>
        <taxon>Basidiomycota</taxon>
        <taxon>Agaricomycotina</taxon>
        <taxon>Agaricomycetes</taxon>
        <taxon>Polyporales</taxon>
        <taxon>Phanerochaetaceae</taxon>
        <taxon>Phanerochaete</taxon>
    </lineage>
</organism>
<dbReference type="KEGG" id="pco:PHACADRAFT_250736"/>
<accession>K5WL85</accession>